<evidence type="ECO:0000313" key="4">
    <source>
        <dbReference type="Proteomes" id="UP001500221"/>
    </source>
</evidence>
<dbReference type="RefSeq" id="WP_345458978.1">
    <property type="nucleotide sequence ID" value="NZ_BAABKG010000003.1"/>
</dbReference>
<reference evidence="4" key="1">
    <citation type="journal article" date="2019" name="Int. J. Syst. Evol. Microbiol.">
        <title>The Global Catalogue of Microorganisms (GCM) 10K type strain sequencing project: providing services to taxonomists for standard genome sequencing and annotation.</title>
        <authorList>
            <consortium name="The Broad Institute Genomics Platform"/>
            <consortium name="The Broad Institute Genome Sequencing Center for Infectious Disease"/>
            <person name="Wu L."/>
            <person name="Ma J."/>
        </authorList>
    </citation>
    <scope>NUCLEOTIDE SEQUENCE [LARGE SCALE GENOMIC DNA]</scope>
    <source>
        <strain evidence="4">JCM 18459</strain>
    </source>
</reference>
<dbReference type="EMBL" id="BAABKG010000003">
    <property type="protein sequence ID" value="GAA5149905.1"/>
    <property type="molecule type" value="Genomic_DNA"/>
</dbReference>
<protein>
    <submittedName>
        <fullName evidence="3">Septation protein SepH</fullName>
    </submittedName>
</protein>
<feature type="compositionally biased region" description="Acidic residues" evidence="1">
    <location>
        <begin position="246"/>
        <end position="256"/>
    </location>
</feature>
<feature type="region of interest" description="Disordered" evidence="1">
    <location>
        <begin position="226"/>
        <end position="336"/>
    </location>
</feature>
<accession>A0ABP9PPN6</accession>
<dbReference type="Pfam" id="PF11268">
    <property type="entry name" value="DUF3071"/>
    <property type="match status" value="1"/>
</dbReference>
<dbReference type="Proteomes" id="UP001500221">
    <property type="component" value="Unassembled WGS sequence"/>
</dbReference>
<feature type="domain" description="DUF3071" evidence="2">
    <location>
        <begin position="12"/>
        <end position="183"/>
    </location>
</feature>
<name>A0ABP9PPN6_9ACTN</name>
<evidence type="ECO:0000259" key="2">
    <source>
        <dbReference type="Pfam" id="PF11268"/>
    </source>
</evidence>
<feature type="region of interest" description="Disordered" evidence="1">
    <location>
        <begin position="111"/>
        <end position="132"/>
    </location>
</feature>
<evidence type="ECO:0000256" key="1">
    <source>
        <dbReference type="SAM" id="MobiDB-lite"/>
    </source>
</evidence>
<comment type="caution">
    <text evidence="3">The sequence shown here is derived from an EMBL/GenBank/DDBJ whole genome shotgun (WGS) entry which is preliminary data.</text>
</comment>
<dbReference type="InterPro" id="IPR021421">
    <property type="entry name" value="DUF3071"/>
</dbReference>
<gene>
    <name evidence="3" type="primary">sepH</name>
    <name evidence="3" type="ORF">GCM10023340_25970</name>
</gene>
<proteinExistence type="predicted"/>
<keyword evidence="4" id="KW-1185">Reference proteome</keyword>
<dbReference type="NCBIfam" id="NF040712">
    <property type="entry name" value="SepH"/>
    <property type="match status" value="1"/>
</dbReference>
<organism evidence="3 4">
    <name type="scientific">Nocardioides marinquilinus</name>
    <dbReference type="NCBI Taxonomy" id="1210400"/>
    <lineage>
        <taxon>Bacteria</taxon>
        <taxon>Bacillati</taxon>
        <taxon>Actinomycetota</taxon>
        <taxon>Actinomycetes</taxon>
        <taxon>Propionibacteriales</taxon>
        <taxon>Nocardioidaceae</taxon>
        <taxon>Nocardioides</taxon>
    </lineage>
</organism>
<evidence type="ECO:0000313" key="3">
    <source>
        <dbReference type="EMBL" id="GAA5149905.1"/>
    </source>
</evidence>
<sequence length="336" mass="36047">MAEQARDAVTSHLSLAGVSDDRRRLLLVDDRGTQYTLDITPGLRAALRGDATRLGQLEITMDSALRPRDIQARIRSGESPDDVARAAQTTVEAIMPFVGPVLAERQHIADRAQRSTLRRPAGESGGSGAAGRTLGDAVSAHLRALDVDPDTVEWDAWRREDGRWVLAADFTAPGRSGSGRFTFDPPGNYVVLDDDDARWLVGEAVASPGPSRDDLRSVRERRLAAVPPDELPLGDDAIEMVSAEPDGADGAEEADGHEEAVEAFLDDSPASDDVALRDEAADAAAAEPEPQLDLQTASEADAEPPAPEPEEPPRRKKKGRSSVPSWDEIMFGPGDR</sequence>
<dbReference type="InterPro" id="IPR047682">
    <property type="entry name" value="SepH-like"/>
</dbReference>